<comment type="caution">
    <text evidence="2">The sequence shown here is derived from an EMBL/GenBank/DDBJ whole genome shotgun (WGS) entry which is preliminary data.</text>
</comment>
<evidence type="ECO:0000256" key="1">
    <source>
        <dbReference type="SAM" id="MobiDB-lite"/>
    </source>
</evidence>
<sequence length="766" mass="84750">MEEVLFDASCRNPFVKCHLAGASNIFLVRSKELACRVLKLSTSNFKSKVELPLRKIYPKRIFRFLVLHIFVPRDAVFSFEFKFAVRGATSFTILFSTEITHIEIVPRGARVPLSIVIRSKWIRLFVDIFSFLNELRTAHVDDKLDSVSVHSFCILSKISTCAEDIVSGNGLVSANPHGLVETNGGGLPFQFLDMALVHLSEWKQAKTDCQADWNVDELNKFSKAVEVSGKRSSQLLRISETEPYAIGSERSTANAACEPDYPQRVQTAHNERSTGVRQFRERTSTGITQRCQSAIAVQRVKPAEDVVDRLSSVFKAVESKILEDEERDTKISFLHHTDSEAVRLGNVYLFTSFPQPTPVNNMVGRVIPTWLAGRSDSVMQLRDGGSIFSVDENCRAQRVSVDRQCIHQIGANEIKVKAVLASVDPITFANEKQSPPPPVKLKASQNFDDENKSRPVWAAPDPSSVSHLSPVDLAKYDQGDDLSASFEESLLESMREAAMGSGRMEPVEPVSGNFSTLTSNAFQVSTIGSTADGPPPPQKGRNLPARSHQVTQRQSFSNHCSQDGTEIKGLNTNQKSADQLGVEVSFSDDETSVTTTTNGLESLADFPYPWRRKKSVGDTKRNSDVKVNNPDEKTDRTGKANQPLTRRSTLGPMNDAELHFTRSDTLDDEACSTDILSEDSCVSSSWWKVSRAGSASRMATVTGDQTLIKNPHPTAQCCSEGDSDSKLPKAMQEDASPVHDAMLDVLYDPILDCYYDPKTGSYYELN</sequence>
<accession>A0AAV2TJC8</accession>
<feature type="compositionally biased region" description="Basic and acidic residues" evidence="1">
    <location>
        <begin position="615"/>
        <end position="638"/>
    </location>
</feature>
<evidence type="ECO:0008006" key="4">
    <source>
        <dbReference type="Google" id="ProtNLM"/>
    </source>
</evidence>
<reference evidence="2" key="1">
    <citation type="submission" date="2024-06" db="EMBL/GenBank/DDBJ databases">
        <authorList>
            <person name="Liu X."/>
            <person name="Lenzi L."/>
            <person name="Haldenby T S."/>
            <person name="Uol C."/>
        </authorList>
    </citation>
    <scope>NUCLEOTIDE SEQUENCE</scope>
</reference>
<feature type="compositionally biased region" description="Polar residues" evidence="1">
    <location>
        <begin position="548"/>
        <end position="569"/>
    </location>
</feature>
<gene>
    <name evidence="2" type="ORF">CDAUBV1_LOCUS11598</name>
</gene>
<name>A0AAV2TJC8_CALDB</name>
<proteinExistence type="predicted"/>
<protein>
    <recommendedName>
        <fullName evidence="4">CFA20 domain-containing protein</fullName>
    </recommendedName>
</protein>
<dbReference type="AlphaFoldDB" id="A0AAV2TJC8"/>
<feature type="compositionally biased region" description="Polar residues" evidence="1">
    <location>
        <begin position="639"/>
        <end position="648"/>
    </location>
</feature>
<feature type="region of interest" description="Disordered" evidence="1">
    <location>
        <begin position="430"/>
        <end position="469"/>
    </location>
</feature>
<evidence type="ECO:0000313" key="2">
    <source>
        <dbReference type="EMBL" id="CAL5137270.1"/>
    </source>
</evidence>
<dbReference type="Proteomes" id="UP001497525">
    <property type="component" value="Unassembled WGS sequence"/>
</dbReference>
<evidence type="ECO:0000313" key="3">
    <source>
        <dbReference type="Proteomes" id="UP001497525"/>
    </source>
</evidence>
<feature type="region of interest" description="Disordered" evidence="1">
    <location>
        <begin position="526"/>
        <end position="569"/>
    </location>
</feature>
<feature type="region of interest" description="Disordered" evidence="1">
    <location>
        <begin position="612"/>
        <end position="651"/>
    </location>
</feature>
<organism evidence="2 3">
    <name type="scientific">Calicophoron daubneyi</name>
    <name type="common">Rumen fluke</name>
    <name type="synonym">Paramphistomum daubneyi</name>
    <dbReference type="NCBI Taxonomy" id="300641"/>
    <lineage>
        <taxon>Eukaryota</taxon>
        <taxon>Metazoa</taxon>
        <taxon>Spiralia</taxon>
        <taxon>Lophotrochozoa</taxon>
        <taxon>Platyhelminthes</taxon>
        <taxon>Trematoda</taxon>
        <taxon>Digenea</taxon>
        <taxon>Plagiorchiida</taxon>
        <taxon>Pronocephalata</taxon>
        <taxon>Paramphistomoidea</taxon>
        <taxon>Paramphistomidae</taxon>
        <taxon>Calicophoron</taxon>
    </lineage>
</organism>
<dbReference type="EMBL" id="CAXLJL010000378">
    <property type="protein sequence ID" value="CAL5137270.1"/>
    <property type="molecule type" value="Genomic_DNA"/>
</dbReference>